<keyword evidence="6" id="KW-0804">Transcription</keyword>
<dbReference type="InterPro" id="IPR013087">
    <property type="entry name" value="Znf_C2H2_type"/>
</dbReference>
<protein>
    <submittedName>
        <fullName evidence="10">Zinc finger, C2H2-like protein</fullName>
    </submittedName>
</protein>
<dbReference type="PANTHER" id="PTHR45988:SF18">
    <property type="entry name" value="C2H2-TYPE ZINC FINGER FAMILY PROTEIN"/>
    <property type="match status" value="1"/>
</dbReference>
<feature type="region of interest" description="Disordered" evidence="8">
    <location>
        <begin position="1"/>
        <end position="92"/>
    </location>
</feature>
<keyword evidence="11" id="KW-1185">Reference proteome</keyword>
<feature type="compositionally biased region" description="Acidic residues" evidence="8">
    <location>
        <begin position="195"/>
        <end position="216"/>
    </location>
</feature>
<feature type="compositionally biased region" description="Low complexity" evidence="8">
    <location>
        <begin position="57"/>
        <end position="67"/>
    </location>
</feature>
<evidence type="ECO:0000313" key="10">
    <source>
        <dbReference type="EMBL" id="OMO60873.1"/>
    </source>
</evidence>
<dbReference type="SUPFAM" id="SSF57667">
    <property type="entry name" value="beta-beta-alpha zinc fingers"/>
    <property type="match status" value="1"/>
</dbReference>
<evidence type="ECO:0000313" key="11">
    <source>
        <dbReference type="Proteomes" id="UP000187203"/>
    </source>
</evidence>
<dbReference type="Pfam" id="PF13912">
    <property type="entry name" value="zf-C2H2_6"/>
    <property type="match status" value="2"/>
</dbReference>
<keyword evidence="5" id="KW-0805">Transcription regulation</keyword>
<keyword evidence="2" id="KW-0677">Repeat</keyword>
<evidence type="ECO:0000256" key="8">
    <source>
        <dbReference type="SAM" id="MobiDB-lite"/>
    </source>
</evidence>
<evidence type="ECO:0000256" key="2">
    <source>
        <dbReference type="ARBA" id="ARBA00022737"/>
    </source>
</evidence>
<evidence type="ECO:0000259" key="9">
    <source>
        <dbReference type="PROSITE" id="PS50157"/>
    </source>
</evidence>
<evidence type="ECO:0000256" key="3">
    <source>
        <dbReference type="ARBA" id="ARBA00022771"/>
    </source>
</evidence>
<dbReference type="PROSITE" id="PS00028">
    <property type="entry name" value="ZINC_FINGER_C2H2_1"/>
    <property type="match status" value="2"/>
</dbReference>
<dbReference type="GO" id="GO:0005634">
    <property type="term" value="C:nucleus"/>
    <property type="evidence" value="ECO:0007669"/>
    <property type="project" value="TreeGrafter"/>
</dbReference>
<dbReference type="GO" id="GO:0008270">
    <property type="term" value="F:zinc ion binding"/>
    <property type="evidence" value="ECO:0007669"/>
    <property type="project" value="UniProtKB-KW"/>
</dbReference>
<evidence type="ECO:0000256" key="1">
    <source>
        <dbReference type="ARBA" id="ARBA00022723"/>
    </source>
</evidence>
<feature type="domain" description="C2H2-type" evidence="9">
    <location>
        <begin position="120"/>
        <end position="147"/>
    </location>
</feature>
<dbReference type="GO" id="GO:0000976">
    <property type="term" value="F:transcription cis-regulatory region binding"/>
    <property type="evidence" value="ECO:0007669"/>
    <property type="project" value="TreeGrafter"/>
</dbReference>
<feature type="region of interest" description="Disordered" evidence="8">
    <location>
        <begin position="170"/>
        <end position="216"/>
    </location>
</feature>
<feature type="compositionally biased region" description="Low complexity" evidence="8">
    <location>
        <begin position="79"/>
        <end position="92"/>
    </location>
</feature>
<accession>A0A1R3GS03</accession>
<feature type="domain" description="C2H2-type" evidence="9">
    <location>
        <begin position="158"/>
        <end position="180"/>
    </location>
</feature>
<proteinExistence type="predicted"/>
<dbReference type="GO" id="GO:0003700">
    <property type="term" value="F:DNA-binding transcription factor activity"/>
    <property type="evidence" value="ECO:0007669"/>
    <property type="project" value="InterPro"/>
</dbReference>
<dbReference type="STRING" id="93759.A0A1R3GS03"/>
<dbReference type="PROSITE" id="PS50157">
    <property type="entry name" value="ZINC_FINGER_C2H2_2"/>
    <property type="match status" value="2"/>
</dbReference>
<keyword evidence="4" id="KW-0862">Zinc</keyword>
<dbReference type="Proteomes" id="UP000187203">
    <property type="component" value="Unassembled WGS sequence"/>
</dbReference>
<keyword evidence="3 7" id="KW-0863">Zinc-finger</keyword>
<feature type="compositionally biased region" description="Low complexity" evidence="8">
    <location>
        <begin position="38"/>
        <end position="50"/>
    </location>
</feature>
<dbReference type="InterPro" id="IPR036236">
    <property type="entry name" value="Znf_C2H2_sf"/>
</dbReference>
<dbReference type="Gene3D" id="3.30.160.60">
    <property type="entry name" value="Classic Zinc Finger"/>
    <property type="match status" value="1"/>
</dbReference>
<gene>
    <name evidence="10" type="ORF">COLO4_33711</name>
</gene>
<evidence type="ECO:0000256" key="7">
    <source>
        <dbReference type="PROSITE-ProRule" id="PRU00042"/>
    </source>
</evidence>
<dbReference type="PANTHER" id="PTHR45988">
    <property type="entry name" value="C2H2 TYPE ZINC FINGER TRANSCRIPTION FACTOR FAMILY-RELATED"/>
    <property type="match status" value="1"/>
</dbReference>
<dbReference type="EMBL" id="AWUE01021811">
    <property type="protein sequence ID" value="OMO60873.1"/>
    <property type="molecule type" value="Genomic_DNA"/>
</dbReference>
<dbReference type="SMART" id="SM00355">
    <property type="entry name" value="ZnF_C2H2"/>
    <property type="match status" value="2"/>
</dbReference>
<sequence>MAMEINRDEDEFSRKTSGETENGSQGTVDGDDDFDHGSSSSSFASTSSSSYFLDGKSSNTRSSASSSCFLDGKRKKKSPCSSPSFLDDGKTKTQTLKLLDLGQKNTNVEAPPDQEGQVHRSCPYCGQGFKSGKALGGHIRIHKMKVAKQIADQKDNNHVCDICKANFPSKQSLNGHMKSHPKGIQPPKQTTQPEPEPEPESESEPELEPEFEPDSEVEVPVQNLLDFISNWTVTGRRGRKATISAEKLRMIEQVVEKKRKIEVEDEEDGNQLHQAKFQRVELMEEKESHKEAAVRIKKREEGAYKPGSIVRTSKKTAGQHYGNTVSNHVHKSCLGMSDDDEEIDFQVEPAGKNGRVNHKTAGIMKKMLDLDLNLLPYEE</sequence>
<comment type="caution">
    <text evidence="10">The sequence shown here is derived from an EMBL/GenBank/DDBJ whole genome shotgun (WGS) entry which is preliminary data.</text>
</comment>
<dbReference type="InterPro" id="IPR044653">
    <property type="entry name" value="AZF1/2/3-like"/>
</dbReference>
<evidence type="ECO:0000256" key="4">
    <source>
        <dbReference type="ARBA" id="ARBA00022833"/>
    </source>
</evidence>
<evidence type="ECO:0000256" key="6">
    <source>
        <dbReference type="ARBA" id="ARBA00023163"/>
    </source>
</evidence>
<organism evidence="10 11">
    <name type="scientific">Corchorus olitorius</name>
    <dbReference type="NCBI Taxonomy" id="93759"/>
    <lineage>
        <taxon>Eukaryota</taxon>
        <taxon>Viridiplantae</taxon>
        <taxon>Streptophyta</taxon>
        <taxon>Embryophyta</taxon>
        <taxon>Tracheophyta</taxon>
        <taxon>Spermatophyta</taxon>
        <taxon>Magnoliopsida</taxon>
        <taxon>eudicotyledons</taxon>
        <taxon>Gunneridae</taxon>
        <taxon>Pentapetalae</taxon>
        <taxon>rosids</taxon>
        <taxon>malvids</taxon>
        <taxon>Malvales</taxon>
        <taxon>Malvaceae</taxon>
        <taxon>Grewioideae</taxon>
        <taxon>Apeibeae</taxon>
        <taxon>Corchorus</taxon>
    </lineage>
</organism>
<keyword evidence="1" id="KW-0479">Metal-binding</keyword>
<name>A0A1R3GS03_9ROSI</name>
<dbReference type="OrthoDB" id="6077919at2759"/>
<evidence type="ECO:0000256" key="5">
    <source>
        <dbReference type="ARBA" id="ARBA00023015"/>
    </source>
</evidence>
<reference evidence="11" key="1">
    <citation type="submission" date="2013-09" db="EMBL/GenBank/DDBJ databases">
        <title>Corchorus olitorius genome sequencing.</title>
        <authorList>
            <person name="Alam M."/>
            <person name="Haque M.S."/>
            <person name="Islam M.S."/>
            <person name="Emdad E.M."/>
            <person name="Islam M.M."/>
            <person name="Ahmed B."/>
            <person name="Halim A."/>
            <person name="Hossen Q.M.M."/>
            <person name="Hossain M.Z."/>
            <person name="Ahmed R."/>
            <person name="Khan M.M."/>
            <person name="Islam R."/>
            <person name="Rashid M.M."/>
            <person name="Khan S.A."/>
            <person name="Rahman M.S."/>
            <person name="Alam M."/>
            <person name="Yahiya A.S."/>
            <person name="Khan M.S."/>
            <person name="Azam M.S."/>
            <person name="Haque T."/>
            <person name="Lashkar M.Z.H."/>
            <person name="Akhand A.I."/>
            <person name="Morshed G."/>
            <person name="Roy S."/>
            <person name="Uddin K.S."/>
            <person name="Rabeya T."/>
            <person name="Hossain A.S."/>
            <person name="Chowdhury A."/>
            <person name="Snigdha A.R."/>
            <person name="Mortoza M.S."/>
            <person name="Matin S.A."/>
            <person name="Hoque S.M.E."/>
            <person name="Islam M.K."/>
            <person name="Roy D.K."/>
            <person name="Haider R."/>
            <person name="Moosa M.M."/>
            <person name="Elias S.M."/>
            <person name="Hasan A.M."/>
            <person name="Jahan S."/>
            <person name="Shafiuddin M."/>
            <person name="Mahmood N."/>
            <person name="Shommy N.S."/>
        </authorList>
    </citation>
    <scope>NUCLEOTIDE SEQUENCE [LARGE SCALE GENOMIC DNA]</scope>
    <source>
        <strain evidence="11">cv. O-4</strain>
    </source>
</reference>
<dbReference type="AlphaFoldDB" id="A0A1R3GS03"/>